<reference evidence="9" key="1">
    <citation type="submission" date="2021-08" db="EMBL/GenBank/DDBJ databases">
        <authorList>
            <person name="Stevens D.C."/>
        </authorList>
    </citation>
    <scope>NUCLEOTIDE SEQUENCE</scope>
    <source>
        <strain evidence="9">DSM 53165</strain>
    </source>
</reference>
<keyword evidence="2" id="KW-0479">Metal-binding</keyword>
<evidence type="ECO:0000259" key="8">
    <source>
        <dbReference type="SMART" id="SM00986"/>
    </source>
</evidence>
<organism evidence="9 10">
    <name type="scientific">Nannocystis pusilla</name>
    <dbReference type="NCBI Taxonomy" id="889268"/>
    <lineage>
        <taxon>Bacteria</taxon>
        <taxon>Pseudomonadati</taxon>
        <taxon>Myxococcota</taxon>
        <taxon>Polyangia</taxon>
        <taxon>Nannocystales</taxon>
        <taxon>Nannocystaceae</taxon>
        <taxon>Nannocystis</taxon>
    </lineage>
</organism>
<dbReference type="PANTHER" id="PTHR33693">
    <property type="entry name" value="TYPE-5 URACIL-DNA GLYCOSYLASE"/>
    <property type="match status" value="1"/>
</dbReference>
<evidence type="ECO:0000313" key="9">
    <source>
        <dbReference type="EMBL" id="MBZ5712779.1"/>
    </source>
</evidence>
<keyword evidence="1" id="KW-0004">4Fe-4S</keyword>
<dbReference type="SMART" id="SM00987">
    <property type="entry name" value="UreE_C"/>
    <property type="match status" value="1"/>
</dbReference>
<dbReference type="InterPro" id="IPR051536">
    <property type="entry name" value="UDG_Type-4/5"/>
</dbReference>
<keyword evidence="3" id="KW-0227">DNA damage</keyword>
<dbReference type="EMBL" id="JAIRAU010000035">
    <property type="protein sequence ID" value="MBZ5712779.1"/>
    <property type="molecule type" value="Genomic_DNA"/>
</dbReference>
<evidence type="ECO:0000313" key="10">
    <source>
        <dbReference type="Proteomes" id="UP001139031"/>
    </source>
</evidence>
<proteinExistence type="predicted"/>
<dbReference type="SUPFAM" id="SSF52141">
    <property type="entry name" value="Uracil-DNA glycosylase-like"/>
    <property type="match status" value="1"/>
</dbReference>
<dbReference type="CDD" id="cd10033">
    <property type="entry name" value="UDG_like"/>
    <property type="match status" value="1"/>
</dbReference>
<evidence type="ECO:0000256" key="1">
    <source>
        <dbReference type="ARBA" id="ARBA00022485"/>
    </source>
</evidence>
<dbReference type="Proteomes" id="UP001139031">
    <property type="component" value="Unassembled WGS sequence"/>
</dbReference>
<dbReference type="Gene3D" id="3.40.470.10">
    <property type="entry name" value="Uracil-DNA glycosylase-like domain"/>
    <property type="match status" value="1"/>
</dbReference>
<keyword evidence="5" id="KW-0408">Iron</keyword>
<dbReference type="SMART" id="SM00986">
    <property type="entry name" value="UDG"/>
    <property type="match status" value="1"/>
</dbReference>
<keyword evidence="6" id="KW-0411">Iron-sulfur</keyword>
<evidence type="ECO:0000256" key="6">
    <source>
        <dbReference type="ARBA" id="ARBA00023014"/>
    </source>
</evidence>
<gene>
    <name evidence="9" type="ORF">K7C98_26350</name>
</gene>
<keyword evidence="4" id="KW-0378">Hydrolase</keyword>
<comment type="caution">
    <text evidence="9">The sequence shown here is derived from an EMBL/GenBank/DDBJ whole genome shotgun (WGS) entry which is preliminary data.</text>
</comment>
<sequence>MDPRTRLTVLHRRLDACKACPAMIGPVVHGPPIVTPVLLVGQAPGPREGGFGRPFAWTAGKTLFRWFEAAAGVSEAEFRDCVYMSAVARCFPGKANGGGDRKPDQDEMARCRQFLAGEVDILQPRLLIPVGGVAIEQVLGHKGPLVEVIGEARRIRWHGVEADAICLPHPSGASTWHRVEPGRSLLARALGLIARHPAFVAAFAGRAAPQAGCPARHP</sequence>
<name>A0ABS7TX48_9BACT</name>
<dbReference type="Pfam" id="PF03167">
    <property type="entry name" value="UDG"/>
    <property type="match status" value="1"/>
</dbReference>
<keyword evidence="10" id="KW-1185">Reference proteome</keyword>
<dbReference type="InterPro" id="IPR005122">
    <property type="entry name" value="Uracil-DNA_glycosylase-like"/>
</dbReference>
<dbReference type="InterPro" id="IPR036895">
    <property type="entry name" value="Uracil-DNA_glycosylase-like_sf"/>
</dbReference>
<evidence type="ECO:0000256" key="5">
    <source>
        <dbReference type="ARBA" id="ARBA00023004"/>
    </source>
</evidence>
<keyword evidence="7" id="KW-0234">DNA repair</keyword>
<evidence type="ECO:0000256" key="2">
    <source>
        <dbReference type="ARBA" id="ARBA00022723"/>
    </source>
</evidence>
<evidence type="ECO:0000256" key="3">
    <source>
        <dbReference type="ARBA" id="ARBA00022763"/>
    </source>
</evidence>
<accession>A0ABS7TX48</accession>
<dbReference type="RefSeq" id="WP_224194534.1">
    <property type="nucleotide sequence ID" value="NZ_JAIRAU010000035.1"/>
</dbReference>
<evidence type="ECO:0000256" key="7">
    <source>
        <dbReference type="ARBA" id="ARBA00023204"/>
    </source>
</evidence>
<evidence type="ECO:0000256" key="4">
    <source>
        <dbReference type="ARBA" id="ARBA00022801"/>
    </source>
</evidence>
<protein>
    <submittedName>
        <fullName evidence="9">Uracil-DNA glycosylase family protein</fullName>
    </submittedName>
</protein>
<dbReference type="PANTHER" id="PTHR33693:SF1">
    <property type="entry name" value="TYPE-4 URACIL-DNA GLYCOSYLASE"/>
    <property type="match status" value="1"/>
</dbReference>
<feature type="domain" description="Uracil-DNA glycosylase-like" evidence="8">
    <location>
        <begin position="28"/>
        <end position="190"/>
    </location>
</feature>